<proteinExistence type="predicted"/>
<name>A0ABW1H432_9ACTN</name>
<comment type="caution">
    <text evidence="1">The sequence shown here is derived from an EMBL/GenBank/DDBJ whole genome shotgun (WGS) entry which is preliminary data.</text>
</comment>
<protein>
    <submittedName>
        <fullName evidence="1">Uncharacterized protein</fullName>
    </submittedName>
</protein>
<evidence type="ECO:0000313" key="1">
    <source>
        <dbReference type="EMBL" id="MFC5923446.1"/>
    </source>
</evidence>
<gene>
    <name evidence="1" type="ORF">ACFQGL_08845</name>
</gene>
<organism evidence="1 2">
    <name type="scientific">Micromonospora vulcania</name>
    <dbReference type="NCBI Taxonomy" id="1441873"/>
    <lineage>
        <taxon>Bacteria</taxon>
        <taxon>Bacillati</taxon>
        <taxon>Actinomycetota</taxon>
        <taxon>Actinomycetes</taxon>
        <taxon>Micromonosporales</taxon>
        <taxon>Micromonosporaceae</taxon>
        <taxon>Micromonospora</taxon>
    </lineage>
</organism>
<sequence>MRILSTAPPADAATLRADRLPPALIRRRHVDMMRVCSAVCRRRTAH</sequence>
<dbReference type="Proteomes" id="UP001596226">
    <property type="component" value="Unassembled WGS sequence"/>
</dbReference>
<keyword evidence="2" id="KW-1185">Reference proteome</keyword>
<dbReference type="RefSeq" id="WP_377508165.1">
    <property type="nucleotide sequence ID" value="NZ_JBHSQS010000004.1"/>
</dbReference>
<accession>A0ABW1H432</accession>
<dbReference type="EMBL" id="JBHSQS010000004">
    <property type="protein sequence ID" value="MFC5923446.1"/>
    <property type="molecule type" value="Genomic_DNA"/>
</dbReference>
<evidence type="ECO:0000313" key="2">
    <source>
        <dbReference type="Proteomes" id="UP001596226"/>
    </source>
</evidence>
<reference evidence="2" key="1">
    <citation type="journal article" date="2019" name="Int. J. Syst. Evol. Microbiol.">
        <title>The Global Catalogue of Microorganisms (GCM) 10K type strain sequencing project: providing services to taxonomists for standard genome sequencing and annotation.</title>
        <authorList>
            <consortium name="The Broad Institute Genomics Platform"/>
            <consortium name="The Broad Institute Genome Sequencing Center for Infectious Disease"/>
            <person name="Wu L."/>
            <person name="Ma J."/>
        </authorList>
    </citation>
    <scope>NUCLEOTIDE SEQUENCE [LARGE SCALE GENOMIC DNA]</scope>
    <source>
        <strain evidence="2">CGMCC 4.7144</strain>
    </source>
</reference>